<organism evidence="2 3">
    <name type="scientific">Janthinobacterium kumbetense</name>
    <dbReference type="NCBI Taxonomy" id="2950280"/>
    <lineage>
        <taxon>Bacteria</taxon>
        <taxon>Pseudomonadati</taxon>
        <taxon>Pseudomonadota</taxon>
        <taxon>Betaproteobacteria</taxon>
        <taxon>Burkholderiales</taxon>
        <taxon>Oxalobacteraceae</taxon>
        <taxon>Janthinobacterium</taxon>
    </lineage>
</organism>
<reference evidence="2 3" key="1">
    <citation type="submission" date="2022-06" db="EMBL/GenBank/DDBJ databases">
        <title>Janthinobacterium kumbetensis sp. nov., isolated from spring water in Turkey.</title>
        <authorList>
            <person name="Inan Bektas K."/>
            <person name="Belduz A.A."/>
            <person name="Canakci S."/>
            <person name="Nalcaoglu A."/>
            <person name="Ceylan E."/>
            <person name="Kati H."/>
        </authorList>
    </citation>
    <scope>NUCLEOTIDE SEQUENCE [LARGE SCALE GENOMIC DNA]</scope>
    <source>
        <strain evidence="2 3">GK</strain>
    </source>
</reference>
<dbReference type="EMBL" id="JAMQGR010000001">
    <property type="protein sequence ID" value="MCM2564809.1"/>
    <property type="molecule type" value="Genomic_DNA"/>
</dbReference>
<proteinExistence type="predicted"/>
<feature type="region of interest" description="Disordered" evidence="1">
    <location>
        <begin position="1"/>
        <end position="21"/>
    </location>
</feature>
<keyword evidence="3" id="KW-1185">Reference proteome</keyword>
<gene>
    <name evidence="2" type="ORF">NCG91_04300</name>
</gene>
<evidence type="ECO:0000313" key="2">
    <source>
        <dbReference type="EMBL" id="MCM2564809.1"/>
    </source>
</evidence>
<evidence type="ECO:0000313" key="3">
    <source>
        <dbReference type="Proteomes" id="UP001202243"/>
    </source>
</evidence>
<feature type="compositionally biased region" description="Low complexity" evidence="1">
    <location>
        <begin position="1"/>
        <end position="10"/>
    </location>
</feature>
<comment type="caution">
    <text evidence="2">The sequence shown here is derived from an EMBL/GenBank/DDBJ whole genome shotgun (WGS) entry which is preliminary data.</text>
</comment>
<evidence type="ECO:0000256" key="1">
    <source>
        <dbReference type="SAM" id="MobiDB-lite"/>
    </source>
</evidence>
<protein>
    <submittedName>
        <fullName evidence="2">Uncharacterized protein</fullName>
    </submittedName>
</protein>
<dbReference type="RefSeq" id="WP_251348711.1">
    <property type="nucleotide sequence ID" value="NZ_JAMQGR010000001.1"/>
</dbReference>
<feature type="compositionally biased region" description="Basic and acidic residues" evidence="1">
    <location>
        <begin position="11"/>
        <end position="21"/>
    </location>
</feature>
<accession>A0ABT0WM55</accession>
<sequence>MGASKKLAASKAEKAASATDRKSTLDGLYAVGGSIARACTDGVVDGEREEIAEQLLNLYNDIGSSLPKAEFLEVVRGALAALGYEVKNIGS</sequence>
<dbReference type="Proteomes" id="UP001202243">
    <property type="component" value="Unassembled WGS sequence"/>
</dbReference>
<name>A0ABT0WM55_9BURK</name>